<accession>A0AAE0LEW0</accession>
<evidence type="ECO:0000313" key="3">
    <source>
        <dbReference type="Proteomes" id="UP001190700"/>
    </source>
</evidence>
<dbReference type="EMBL" id="LGRX02003126">
    <property type="protein sequence ID" value="KAK3282856.1"/>
    <property type="molecule type" value="Genomic_DNA"/>
</dbReference>
<protein>
    <submittedName>
        <fullName evidence="2">Uncharacterized protein</fullName>
    </submittedName>
</protein>
<keyword evidence="3" id="KW-1185">Reference proteome</keyword>
<dbReference type="AlphaFoldDB" id="A0AAE0LEW0"/>
<feature type="transmembrane region" description="Helical" evidence="1">
    <location>
        <begin position="84"/>
        <end position="101"/>
    </location>
</feature>
<feature type="transmembrane region" description="Helical" evidence="1">
    <location>
        <begin position="131"/>
        <end position="151"/>
    </location>
</feature>
<reference evidence="2 3" key="1">
    <citation type="journal article" date="2015" name="Genome Biol. Evol.">
        <title>Comparative Genomics of a Bacterivorous Green Alga Reveals Evolutionary Causalities and Consequences of Phago-Mixotrophic Mode of Nutrition.</title>
        <authorList>
            <person name="Burns J.A."/>
            <person name="Paasch A."/>
            <person name="Narechania A."/>
            <person name="Kim E."/>
        </authorList>
    </citation>
    <scope>NUCLEOTIDE SEQUENCE [LARGE SCALE GENOMIC DNA]</scope>
    <source>
        <strain evidence="2 3">PLY_AMNH</strain>
    </source>
</reference>
<dbReference type="Proteomes" id="UP001190700">
    <property type="component" value="Unassembled WGS sequence"/>
</dbReference>
<sequence>MTMNGFMDLRSRGHKLASKSHATMTMTCNAVLIGQLSKGGTVLSSFLTDVASSGPMYSAAVFLVACSVVTLINKVFYNAINLSGTYLVTTLFCLAPTLMAWRTRYSGALGEPTKGGQSAIPQLVPGGKVTLVIMGIGAVFLFVCAGEYSLLRIICGLLGPK</sequence>
<dbReference type="PANTHER" id="PTHR32195">
    <property type="entry name" value="OS07G0662800 PROTEIN"/>
    <property type="match status" value="1"/>
</dbReference>
<evidence type="ECO:0000313" key="2">
    <source>
        <dbReference type="EMBL" id="KAK3282856.1"/>
    </source>
</evidence>
<organism evidence="2 3">
    <name type="scientific">Cymbomonas tetramitiformis</name>
    <dbReference type="NCBI Taxonomy" id="36881"/>
    <lineage>
        <taxon>Eukaryota</taxon>
        <taxon>Viridiplantae</taxon>
        <taxon>Chlorophyta</taxon>
        <taxon>Pyramimonadophyceae</taxon>
        <taxon>Pyramimonadales</taxon>
        <taxon>Pyramimonadaceae</taxon>
        <taxon>Cymbomonas</taxon>
    </lineage>
</organism>
<proteinExistence type="predicted"/>
<name>A0AAE0LEW0_9CHLO</name>
<keyword evidence="1" id="KW-0472">Membrane</keyword>
<evidence type="ECO:0000256" key="1">
    <source>
        <dbReference type="SAM" id="Phobius"/>
    </source>
</evidence>
<keyword evidence="1" id="KW-1133">Transmembrane helix</keyword>
<keyword evidence="1" id="KW-0812">Transmembrane</keyword>
<gene>
    <name evidence="2" type="ORF">CYMTET_9423</name>
</gene>
<comment type="caution">
    <text evidence="2">The sequence shown here is derived from an EMBL/GenBank/DDBJ whole genome shotgun (WGS) entry which is preliminary data.</text>
</comment>
<dbReference type="PANTHER" id="PTHR32195:SF26">
    <property type="entry name" value="TRYPTOPHAN OR TYROSINE TRANSPORTER PROTEIN"/>
    <property type="match status" value="1"/>
</dbReference>
<feature type="transmembrane region" description="Helical" evidence="1">
    <location>
        <begin position="57"/>
        <end position="77"/>
    </location>
</feature>